<dbReference type="InterPro" id="IPR009597">
    <property type="entry name" value="DUF1206"/>
</dbReference>
<gene>
    <name evidence="3" type="ORF">Pla123a_35170</name>
</gene>
<evidence type="ECO:0000313" key="3">
    <source>
        <dbReference type="EMBL" id="TWT74693.1"/>
    </source>
</evidence>
<reference evidence="3 4" key="1">
    <citation type="submission" date="2019-02" db="EMBL/GenBank/DDBJ databases">
        <title>Deep-cultivation of Planctomycetes and their phenomic and genomic characterization uncovers novel biology.</title>
        <authorList>
            <person name="Wiegand S."/>
            <person name="Jogler M."/>
            <person name="Boedeker C."/>
            <person name="Pinto D."/>
            <person name="Vollmers J."/>
            <person name="Rivas-Marin E."/>
            <person name="Kohn T."/>
            <person name="Peeters S.H."/>
            <person name="Heuer A."/>
            <person name="Rast P."/>
            <person name="Oberbeckmann S."/>
            <person name="Bunk B."/>
            <person name="Jeske O."/>
            <person name="Meyerdierks A."/>
            <person name="Storesund J.E."/>
            <person name="Kallscheuer N."/>
            <person name="Luecker S."/>
            <person name="Lage O.M."/>
            <person name="Pohl T."/>
            <person name="Merkel B.J."/>
            <person name="Hornburger P."/>
            <person name="Mueller R.-W."/>
            <person name="Bruemmer F."/>
            <person name="Labrenz M."/>
            <person name="Spormann A.M."/>
            <person name="Op Den Camp H."/>
            <person name="Overmann J."/>
            <person name="Amann R."/>
            <person name="Jetten M.S.M."/>
            <person name="Mascher T."/>
            <person name="Medema M.H."/>
            <person name="Devos D.P."/>
            <person name="Kaster A.-K."/>
            <person name="Ovreas L."/>
            <person name="Rohde M."/>
            <person name="Galperin M.Y."/>
            <person name="Jogler C."/>
        </authorList>
    </citation>
    <scope>NUCLEOTIDE SEQUENCE [LARGE SCALE GENOMIC DNA]</scope>
    <source>
        <strain evidence="3 4">Pla123a</strain>
    </source>
</reference>
<proteinExistence type="predicted"/>
<accession>A0A5C5YIJ9</accession>
<keyword evidence="4" id="KW-1185">Reference proteome</keyword>
<feature type="domain" description="DUF1206" evidence="2">
    <location>
        <begin position="2"/>
        <end position="63"/>
    </location>
</feature>
<organism evidence="3 4">
    <name type="scientific">Posidoniimonas polymericola</name>
    <dbReference type="NCBI Taxonomy" id="2528002"/>
    <lineage>
        <taxon>Bacteria</taxon>
        <taxon>Pseudomonadati</taxon>
        <taxon>Planctomycetota</taxon>
        <taxon>Planctomycetia</taxon>
        <taxon>Pirellulales</taxon>
        <taxon>Lacipirellulaceae</taxon>
        <taxon>Posidoniimonas</taxon>
    </lineage>
</organism>
<evidence type="ECO:0000256" key="1">
    <source>
        <dbReference type="SAM" id="Phobius"/>
    </source>
</evidence>
<feature type="transmembrane region" description="Helical" evidence="1">
    <location>
        <begin position="37"/>
        <end position="58"/>
    </location>
</feature>
<protein>
    <recommendedName>
        <fullName evidence="2">DUF1206 domain-containing protein</fullName>
    </recommendedName>
</protein>
<evidence type="ECO:0000259" key="2">
    <source>
        <dbReference type="Pfam" id="PF06724"/>
    </source>
</evidence>
<dbReference type="OrthoDB" id="1490880at2"/>
<dbReference type="RefSeq" id="WP_146589277.1">
    <property type="nucleotide sequence ID" value="NZ_SJPO01000008.1"/>
</dbReference>
<comment type="caution">
    <text evidence="3">The sequence shown here is derived from an EMBL/GenBank/DDBJ whole genome shotgun (WGS) entry which is preliminary data.</text>
</comment>
<dbReference type="AlphaFoldDB" id="A0A5C5YIJ9"/>
<dbReference type="Pfam" id="PF06724">
    <property type="entry name" value="DUF1206"/>
    <property type="match status" value="1"/>
</dbReference>
<keyword evidence="1" id="KW-0472">Membrane</keyword>
<keyword evidence="1" id="KW-0812">Transmembrane</keyword>
<evidence type="ECO:0000313" key="4">
    <source>
        <dbReference type="Proteomes" id="UP000318478"/>
    </source>
</evidence>
<keyword evidence="1" id="KW-1133">Transmembrane helix</keyword>
<dbReference type="Proteomes" id="UP000318478">
    <property type="component" value="Unassembled WGS sequence"/>
</dbReference>
<dbReference type="EMBL" id="SJPO01000008">
    <property type="protein sequence ID" value="TWT74693.1"/>
    <property type="molecule type" value="Genomic_DNA"/>
</dbReference>
<sequence>MVFAIIGGFIVYAAVTTNPEKAGGLPEALHWIRAQAYGPWLMAAVAAGLFCYGVYSIVEAVYRRVQTPA</sequence>
<name>A0A5C5YIJ9_9BACT</name>